<dbReference type="InterPro" id="IPR035892">
    <property type="entry name" value="C2_domain_sf"/>
</dbReference>
<feature type="compositionally biased region" description="Low complexity" evidence="1">
    <location>
        <begin position="628"/>
        <end position="647"/>
    </location>
</feature>
<keyword evidence="6" id="KW-1185">Reference proteome</keyword>
<dbReference type="CTD" id="20213015"/>
<feature type="compositionally biased region" description="Low complexity" evidence="1">
    <location>
        <begin position="701"/>
        <end position="723"/>
    </location>
</feature>
<dbReference type="Pfam" id="PF00168">
    <property type="entry name" value="C2"/>
    <property type="match status" value="1"/>
</dbReference>
<dbReference type="EMBL" id="AMQM01007834">
    <property type="status" value="NOT_ANNOTATED_CDS"/>
    <property type="molecule type" value="Genomic_DNA"/>
</dbReference>
<dbReference type="InterPro" id="IPR000008">
    <property type="entry name" value="C2_dom"/>
</dbReference>
<dbReference type="STRING" id="6412.T1FW19"/>
<accession>T1FW19</accession>
<dbReference type="EMBL" id="KB097673">
    <property type="protein sequence ID" value="ESN92066.1"/>
    <property type="molecule type" value="Genomic_DNA"/>
</dbReference>
<reference evidence="5" key="3">
    <citation type="submission" date="2015-06" db="UniProtKB">
        <authorList>
            <consortium name="EnsemblMetazoa"/>
        </authorList>
    </citation>
    <scope>IDENTIFICATION</scope>
</reference>
<dbReference type="Gene3D" id="2.30.42.10">
    <property type="match status" value="1"/>
</dbReference>
<dbReference type="GO" id="GO:0005886">
    <property type="term" value="C:plasma membrane"/>
    <property type="evidence" value="ECO:0000318"/>
    <property type="project" value="GO_Central"/>
</dbReference>
<feature type="region of interest" description="Disordered" evidence="1">
    <location>
        <begin position="628"/>
        <end position="666"/>
    </location>
</feature>
<dbReference type="InterPro" id="IPR036034">
    <property type="entry name" value="PDZ_sf"/>
</dbReference>
<dbReference type="InterPro" id="IPR001478">
    <property type="entry name" value="PDZ"/>
</dbReference>
<dbReference type="KEGG" id="hro:HELRODRAFT_194436"/>
<dbReference type="OrthoDB" id="2272012at2759"/>
<feature type="compositionally biased region" description="Low complexity" evidence="1">
    <location>
        <begin position="655"/>
        <end position="665"/>
    </location>
</feature>
<sequence length="831" mass="93299">MSFDSGSATTSTTTTDSYSDASCSITGGYISIPYTDSSLDGDNHNYNNYIHNYSDDDGDVDGKRPMKSRLVGGSKRVERGKTLQNYKGQLRLDLTVQYGFITMHLIAGRNIYNASKDLPNCYVKMEYILTCSNNNNKLPTTTTSLPPLPPTSSSLRLPSSSSPICRSSVYYSSSRPVFDEKLSIEYPTRDERPANNSNNNNNNRRLYITVWHYSDKTGDEFIGCMSFGFNKEHTNNHLASGWYYILTENIGRLRHVTVVDDGAAIKSYATLYNISKVLLCRNKNGSFGFSIYGSHPVKICRVDPISSANHHGLQRDDMILRIDGVDVTCMQTQQVALTIRNARFYMTAIIRRNPTYQADRNDDRLRNGIVAVWIKNFLSGRIRGSRHGGAKGLPSAPVDFQGVNMVDYGWLDREDDNVKTSTTTATVTGNNDSDNTDKNVIYNKNNNSSKDLDENSRNNYKRKEADDDDDGGDGDDMKGCSNDANVDGGDNDSKKRSDRCRPPFRDVQPILPVYNNKMNNNKTNNNKKINNNNNNQINYISHSNINSDHNIDKPDYINNVSTIEASNVPLRLAGDNMTYVNLPRPHKRHAVAVGASSSLKSRRRHDKPYADNSYEAKRFNHLFAVNNNQKNNNVHNNNNHNNTNYSHNNDDGDSNKSNNNANNNNKVCHFNIEEDDDNDGDDGNDCVRTDYRIYSLTNIYNNENNNNNINNNNIKNNNNNISNNDDDDDGSDNHISGDKYNGGCDDIDNAYDEDNVINRPLDSQSGLEKLGHPDLDLDPIEEISELSERNLAIDSFYSINQNLRSIDSSASGSLDNIYLECLSTLKHLSML</sequence>
<dbReference type="Pfam" id="PF00595">
    <property type="entry name" value="PDZ"/>
    <property type="match status" value="1"/>
</dbReference>
<dbReference type="PANTHER" id="PTHR46848">
    <property type="entry name" value="REGULATOR OF G-PROTEIN SIGNALING 3"/>
    <property type="match status" value="1"/>
</dbReference>
<evidence type="ECO:0000256" key="1">
    <source>
        <dbReference type="SAM" id="MobiDB-lite"/>
    </source>
</evidence>
<proteinExistence type="predicted"/>
<organism evidence="5 6">
    <name type="scientific">Helobdella robusta</name>
    <name type="common">Californian leech</name>
    <dbReference type="NCBI Taxonomy" id="6412"/>
    <lineage>
        <taxon>Eukaryota</taxon>
        <taxon>Metazoa</taxon>
        <taxon>Spiralia</taxon>
        <taxon>Lophotrochozoa</taxon>
        <taxon>Annelida</taxon>
        <taxon>Clitellata</taxon>
        <taxon>Hirudinea</taxon>
        <taxon>Rhynchobdellida</taxon>
        <taxon>Glossiphoniidae</taxon>
        <taxon>Helobdella</taxon>
    </lineage>
</organism>
<evidence type="ECO:0000313" key="6">
    <source>
        <dbReference type="Proteomes" id="UP000015101"/>
    </source>
</evidence>
<dbReference type="eggNOG" id="KOG3589">
    <property type="taxonomic scope" value="Eukaryota"/>
</dbReference>
<dbReference type="Gene3D" id="2.60.40.150">
    <property type="entry name" value="C2 domain"/>
    <property type="match status" value="1"/>
</dbReference>
<dbReference type="SUPFAM" id="SSF49562">
    <property type="entry name" value="C2 domain (Calcium/lipid-binding domain, CaLB)"/>
    <property type="match status" value="1"/>
</dbReference>
<dbReference type="SMART" id="SM00239">
    <property type="entry name" value="C2"/>
    <property type="match status" value="1"/>
</dbReference>
<dbReference type="GO" id="GO:0005634">
    <property type="term" value="C:nucleus"/>
    <property type="evidence" value="ECO:0000318"/>
    <property type="project" value="GO_Central"/>
</dbReference>
<evidence type="ECO:0000259" key="2">
    <source>
        <dbReference type="PROSITE" id="PS50004"/>
    </source>
</evidence>
<evidence type="ECO:0000313" key="5">
    <source>
        <dbReference type="EnsemblMetazoa" id="HelroP194436"/>
    </source>
</evidence>
<dbReference type="HOGENOM" id="CLU_341393_0_0_1"/>
<dbReference type="PANTHER" id="PTHR46848:SF1">
    <property type="entry name" value="REGULATOR OF G-PROTEIN SIGNALING 3"/>
    <property type="match status" value="1"/>
</dbReference>
<dbReference type="GeneID" id="20213015"/>
<feature type="compositionally biased region" description="Basic and acidic residues" evidence="1">
    <location>
        <begin position="450"/>
        <end position="465"/>
    </location>
</feature>
<protein>
    <submittedName>
        <fullName evidence="4 5">Uncharacterized protein</fullName>
    </submittedName>
</protein>
<feature type="region of interest" description="Disordered" evidence="1">
    <location>
        <begin position="421"/>
        <end position="508"/>
    </location>
</feature>
<dbReference type="EnsemblMetazoa" id="HelroT194436">
    <property type="protein sequence ID" value="HelroP194436"/>
    <property type="gene ID" value="HelroG194436"/>
</dbReference>
<dbReference type="Proteomes" id="UP000015101">
    <property type="component" value="Unassembled WGS sequence"/>
</dbReference>
<dbReference type="PROSITE" id="PS50004">
    <property type="entry name" value="C2"/>
    <property type="match status" value="1"/>
</dbReference>
<dbReference type="SMART" id="SM00228">
    <property type="entry name" value="PDZ"/>
    <property type="match status" value="1"/>
</dbReference>
<evidence type="ECO:0000259" key="3">
    <source>
        <dbReference type="PROSITE" id="PS50106"/>
    </source>
</evidence>
<dbReference type="SUPFAM" id="SSF50156">
    <property type="entry name" value="PDZ domain-like"/>
    <property type="match status" value="1"/>
</dbReference>
<reference evidence="4 6" key="2">
    <citation type="journal article" date="2013" name="Nature">
        <title>Insights into bilaterian evolution from three spiralian genomes.</title>
        <authorList>
            <person name="Simakov O."/>
            <person name="Marletaz F."/>
            <person name="Cho S.J."/>
            <person name="Edsinger-Gonzales E."/>
            <person name="Havlak P."/>
            <person name="Hellsten U."/>
            <person name="Kuo D.H."/>
            <person name="Larsson T."/>
            <person name="Lv J."/>
            <person name="Arendt D."/>
            <person name="Savage R."/>
            <person name="Osoegawa K."/>
            <person name="de Jong P."/>
            <person name="Grimwood J."/>
            <person name="Chapman J.A."/>
            <person name="Shapiro H."/>
            <person name="Aerts A."/>
            <person name="Otillar R.P."/>
            <person name="Terry A.Y."/>
            <person name="Boore J.L."/>
            <person name="Grigoriev I.V."/>
            <person name="Lindberg D.R."/>
            <person name="Seaver E.C."/>
            <person name="Weisblat D.A."/>
            <person name="Putnam N.H."/>
            <person name="Rokhsar D.S."/>
        </authorList>
    </citation>
    <scope>NUCLEOTIDE SEQUENCE</scope>
</reference>
<feature type="compositionally biased region" description="Basic and acidic residues" evidence="1">
    <location>
        <begin position="491"/>
        <end position="504"/>
    </location>
</feature>
<evidence type="ECO:0000313" key="4">
    <source>
        <dbReference type="EMBL" id="ESN92066.1"/>
    </source>
</evidence>
<reference evidence="6" key="1">
    <citation type="submission" date="2012-12" db="EMBL/GenBank/DDBJ databases">
        <authorList>
            <person name="Hellsten U."/>
            <person name="Grimwood J."/>
            <person name="Chapman J.A."/>
            <person name="Shapiro H."/>
            <person name="Aerts A."/>
            <person name="Otillar R.P."/>
            <person name="Terry A.Y."/>
            <person name="Boore J.L."/>
            <person name="Simakov O."/>
            <person name="Marletaz F."/>
            <person name="Cho S.-J."/>
            <person name="Edsinger-Gonzales E."/>
            <person name="Havlak P."/>
            <person name="Kuo D.-H."/>
            <person name="Larsson T."/>
            <person name="Lv J."/>
            <person name="Arendt D."/>
            <person name="Savage R."/>
            <person name="Osoegawa K."/>
            <person name="de Jong P."/>
            <person name="Lindberg D.R."/>
            <person name="Seaver E.C."/>
            <person name="Weisblat D.A."/>
            <person name="Putnam N.H."/>
            <person name="Grigoriev I.V."/>
            <person name="Rokhsar D.S."/>
        </authorList>
    </citation>
    <scope>NUCLEOTIDE SEQUENCE</scope>
</reference>
<dbReference type="PROSITE" id="PS50106">
    <property type="entry name" value="PDZ"/>
    <property type="match status" value="1"/>
</dbReference>
<feature type="domain" description="PDZ" evidence="3">
    <location>
        <begin position="276"/>
        <end position="354"/>
    </location>
</feature>
<dbReference type="InParanoid" id="T1FW19"/>
<name>T1FW19_HELRO</name>
<gene>
    <name evidence="5" type="primary">20213015</name>
    <name evidence="4" type="ORF">HELRODRAFT_194436</name>
</gene>
<feature type="domain" description="C2" evidence="2">
    <location>
        <begin position="86"/>
        <end position="243"/>
    </location>
</feature>
<dbReference type="AlphaFoldDB" id="T1FW19"/>
<feature type="region of interest" description="Disordered" evidence="1">
    <location>
        <begin position="140"/>
        <end position="159"/>
    </location>
</feature>
<feature type="region of interest" description="Disordered" evidence="1">
    <location>
        <begin position="701"/>
        <end position="741"/>
    </location>
</feature>
<dbReference type="RefSeq" id="XP_009029870.1">
    <property type="nucleotide sequence ID" value="XM_009031622.1"/>
</dbReference>